<dbReference type="PANTHER" id="PTHR12598:SF0">
    <property type="entry name" value="COPPER HOMEOSTASIS PROTEIN CUTC HOMOLOG"/>
    <property type="match status" value="1"/>
</dbReference>
<evidence type="ECO:0000313" key="4">
    <source>
        <dbReference type="Proteomes" id="UP000326179"/>
    </source>
</evidence>
<dbReference type="InterPro" id="IPR005627">
    <property type="entry name" value="CutC-like"/>
</dbReference>
<comment type="similarity">
    <text evidence="1">Belongs to the CutC family.</text>
</comment>
<dbReference type="KEGG" id="sfy:GFH48_22625"/>
<keyword evidence="4" id="KW-1185">Reference proteome</keyword>
<reference evidence="3 4" key="1">
    <citation type="submission" date="2019-10" db="EMBL/GenBank/DDBJ databases">
        <title>A novel species.</title>
        <authorList>
            <person name="Gao J."/>
        </authorList>
    </citation>
    <scope>NUCLEOTIDE SEQUENCE [LARGE SCALE GENOMIC DNA]</scope>
    <source>
        <strain evidence="3 4">QMT-28</strain>
    </source>
</reference>
<dbReference type="AlphaFoldDB" id="A0A5Q0LGE7"/>
<evidence type="ECO:0000313" key="3">
    <source>
        <dbReference type="EMBL" id="QFZ75686.1"/>
    </source>
</evidence>
<name>A0A5Q0LGE7_9ACTN</name>
<gene>
    <name evidence="3" type="ORF">GFH48_22625</name>
</gene>
<dbReference type="RefSeq" id="WP_153289943.1">
    <property type="nucleotide sequence ID" value="NZ_CP045643.1"/>
</dbReference>
<dbReference type="PANTHER" id="PTHR12598">
    <property type="entry name" value="COPPER HOMEOSTASIS PROTEIN CUTC"/>
    <property type="match status" value="1"/>
</dbReference>
<protein>
    <recommendedName>
        <fullName evidence="2">Copper homeostasis protein cutC homolog</fullName>
    </recommendedName>
</protein>
<organism evidence="3 4">
    <name type="scientific">Streptomyces fagopyri</name>
    <dbReference type="NCBI Taxonomy" id="2662397"/>
    <lineage>
        <taxon>Bacteria</taxon>
        <taxon>Bacillati</taxon>
        <taxon>Actinomycetota</taxon>
        <taxon>Actinomycetes</taxon>
        <taxon>Kitasatosporales</taxon>
        <taxon>Streptomycetaceae</taxon>
        <taxon>Streptomyces</taxon>
    </lineage>
</organism>
<dbReference type="InterPro" id="IPR036822">
    <property type="entry name" value="CutC-like_dom_sf"/>
</dbReference>
<evidence type="ECO:0000256" key="1">
    <source>
        <dbReference type="ARBA" id="ARBA00007768"/>
    </source>
</evidence>
<dbReference type="EMBL" id="CP045643">
    <property type="protein sequence ID" value="QFZ75686.1"/>
    <property type="molecule type" value="Genomic_DNA"/>
</dbReference>
<dbReference type="Proteomes" id="UP000326179">
    <property type="component" value="Chromosome"/>
</dbReference>
<dbReference type="Pfam" id="PF03932">
    <property type="entry name" value="CutC"/>
    <property type="match status" value="1"/>
</dbReference>
<evidence type="ECO:0000256" key="2">
    <source>
        <dbReference type="ARBA" id="ARBA00019014"/>
    </source>
</evidence>
<accession>A0A5Q0LGE7</accession>
<dbReference type="GO" id="GO:0005507">
    <property type="term" value="F:copper ion binding"/>
    <property type="evidence" value="ECO:0007669"/>
    <property type="project" value="TreeGrafter"/>
</dbReference>
<dbReference type="Gene3D" id="3.20.20.380">
    <property type="entry name" value="Copper homeostasis (CutC) domain"/>
    <property type="match status" value="1"/>
</dbReference>
<sequence>MSERRRAVLEVIALGVEDAVAAQDGGADRLELVTDMAADGLTPTVETFAGIRAAVDISLRVMLRLADGFAAGDVGALVRAAGEMRTAGADEFVLGFLDEQGGPDLSAVERLVVELDGCPWTFHRAIDRAADRDSLRKQLADLPGLDAYLTAGSPDGVDDGFPTLLAETARGGEPGYEPLVMVGGGLRLDHVPRLRAAGVDAFHIGGAARPGGWAGPVTADAVRQWRIALDT</sequence>
<proteinExistence type="inferred from homology"/>
<dbReference type="SUPFAM" id="SSF110395">
    <property type="entry name" value="CutC-like"/>
    <property type="match status" value="1"/>
</dbReference>